<dbReference type="Ensembl" id="ENSNPET00000002912.1">
    <property type="protein sequence ID" value="ENSNPEP00000002856.1"/>
    <property type="gene ID" value="ENSNPEG00000002201.1"/>
</dbReference>
<dbReference type="InterPro" id="IPR024858">
    <property type="entry name" value="GOLGA"/>
</dbReference>
<organism evidence="3 4">
    <name type="scientific">Nothoprocta perdicaria</name>
    <name type="common">Chilean tinamou</name>
    <name type="synonym">Crypturus perdicarius</name>
    <dbReference type="NCBI Taxonomy" id="30464"/>
    <lineage>
        <taxon>Eukaryota</taxon>
        <taxon>Metazoa</taxon>
        <taxon>Chordata</taxon>
        <taxon>Craniata</taxon>
        <taxon>Vertebrata</taxon>
        <taxon>Euteleostomi</taxon>
        <taxon>Archelosauria</taxon>
        <taxon>Archosauria</taxon>
        <taxon>Dinosauria</taxon>
        <taxon>Saurischia</taxon>
        <taxon>Theropoda</taxon>
        <taxon>Coelurosauria</taxon>
        <taxon>Aves</taxon>
        <taxon>Palaeognathae</taxon>
        <taxon>Tinamiformes</taxon>
        <taxon>Tinamidae</taxon>
        <taxon>Nothoprocta</taxon>
    </lineage>
</organism>
<dbReference type="GO" id="GO:0007030">
    <property type="term" value="P:Golgi organization"/>
    <property type="evidence" value="ECO:0007669"/>
    <property type="project" value="TreeGrafter"/>
</dbReference>
<dbReference type="Pfam" id="PF15070">
    <property type="entry name" value="GOLGA2L5"/>
    <property type="match status" value="1"/>
</dbReference>
<reference evidence="3" key="2">
    <citation type="submission" date="2025-09" db="UniProtKB">
        <authorList>
            <consortium name="Ensembl"/>
        </authorList>
    </citation>
    <scope>IDENTIFICATION</scope>
</reference>
<name>A0A8C6YRV7_NOTPE</name>
<dbReference type="PANTHER" id="PTHR10881:SF46">
    <property type="entry name" value="GOLGIN SUBFAMILY A MEMBER 2"/>
    <property type="match status" value="1"/>
</dbReference>
<dbReference type="GO" id="GO:0032580">
    <property type="term" value="C:Golgi cisterna membrane"/>
    <property type="evidence" value="ECO:0007669"/>
    <property type="project" value="TreeGrafter"/>
</dbReference>
<evidence type="ECO:0000256" key="1">
    <source>
        <dbReference type="ARBA" id="ARBA00023054"/>
    </source>
</evidence>
<dbReference type="InterPro" id="IPR043976">
    <property type="entry name" value="GOLGA_cons_dom"/>
</dbReference>
<evidence type="ECO:0000313" key="3">
    <source>
        <dbReference type="Ensembl" id="ENSNPEP00000002856.1"/>
    </source>
</evidence>
<evidence type="ECO:0000259" key="2">
    <source>
        <dbReference type="Pfam" id="PF15070"/>
    </source>
</evidence>
<keyword evidence="1" id="KW-0175">Coiled coil</keyword>
<feature type="domain" description="Golgin subfamily A conserved" evidence="2">
    <location>
        <begin position="11"/>
        <end position="40"/>
    </location>
</feature>
<keyword evidence="4" id="KW-1185">Reference proteome</keyword>
<proteinExistence type="predicted"/>
<dbReference type="Pfam" id="PF19046">
    <property type="entry name" value="GM130_C"/>
    <property type="match status" value="1"/>
</dbReference>
<accession>A0A8C6YRV7</accession>
<reference evidence="3" key="1">
    <citation type="submission" date="2025-08" db="UniProtKB">
        <authorList>
            <consortium name="Ensembl"/>
        </authorList>
    </citation>
    <scope>IDENTIFICATION</scope>
</reference>
<evidence type="ECO:0000313" key="4">
    <source>
        <dbReference type="Proteomes" id="UP000694420"/>
    </source>
</evidence>
<dbReference type="Proteomes" id="UP000694420">
    <property type="component" value="Unplaced"/>
</dbReference>
<dbReference type="GO" id="GO:0000137">
    <property type="term" value="C:Golgi cis cisterna"/>
    <property type="evidence" value="ECO:0007669"/>
    <property type="project" value="TreeGrafter"/>
</dbReference>
<dbReference type="InterPro" id="IPR043937">
    <property type="entry name" value="GOLGA_C"/>
</dbReference>
<dbReference type="GO" id="GO:0005801">
    <property type="term" value="C:cis-Golgi network"/>
    <property type="evidence" value="ECO:0007669"/>
    <property type="project" value="InterPro"/>
</dbReference>
<sequence length="127" mass="14551">MPHRFSFPLVQVKLLELQDLVMRLVGERNEWYSKYVGGAQKPEPLAGQDQSLLPGERRIELNATDGEGERHPTPEGLVLRDPTAKQIMQLLREIQNPQERLGSLPETPCIPFFYRADENDEVKIMVV</sequence>
<dbReference type="PANTHER" id="PTHR10881">
    <property type="entry name" value="GOLGIN SUBFAMILY A MEMBER-RELATED"/>
    <property type="match status" value="1"/>
</dbReference>
<protein>
    <recommendedName>
        <fullName evidence="2">Golgin subfamily A conserved domain-containing protein</fullName>
    </recommendedName>
</protein>
<dbReference type="AlphaFoldDB" id="A0A8C6YRV7"/>